<dbReference type="InterPro" id="IPR005152">
    <property type="entry name" value="Lipase_secreted"/>
</dbReference>
<dbReference type="STRING" id="416944.SAMN05421548_10830"/>
<dbReference type="Pfam" id="PF03583">
    <property type="entry name" value="LIP"/>
    <property type="match status" value="1"/>
</dbReference>
<dbReference type="SUPFAM" id="SSF53474">
    <property type="entry name" value="alpha/beta-Hydrolases"/>
    <property type="match status" value="1"/>
</dbReference>
<dbReference type="RefSeq" id="WP_091996756.1">
    <property type="nucleotide sequence ID" value="NZ_FMYQ01000008.1"/>
</dbReference>
<dbReference type="AlphaFoldDB" id="A0A1G6MNJ1"/>
<organism evidence="2 3">
    <name type="scientific">Paraburkholderia lycopersici</name>
    <dbReference type="NCBI Taxonomy" id="416944"/>
    <lineage>
        <taxon>Bacteria</taxon>
        <taxon>Pseudomonadati</taxon>
        <taxon>Pseudomonadota</taxon>
        <taxon>Betaproteobacteria</taxon>
        <taxon>Burkholderiales</taxon>
        <taxon>Burkholderiaceae</taxon>
        <taxon>Paraburkholderia</taxon>
    </lineage>
</organism>
<evidence type="ECO:0000313" key="2">
    <source>
        <dbReference type="EMBL" id="SDC57041.1"/>
    </source>
</evidence>
<dbReference type="Proteomes" id="UP000198908">
    <property type="component" value="Unassembled WGS sequence"/>
</dbReference>
<dbReference type="GO" id="GO:0016042">
    <property type="term" value="P:lipid catabolic process"/>
    <property type="evidence" value="ECO:0007669"/>
    <property type="project" value="InterPro"/>
</dbReference>
<dbReference type="GO" id="GO:0004806">
    <property type="term" value="F:triacylglycerol lipase activity"/>
    <property type="evidence" value="ECO:0007669"/>
    <property type="project" value="InterPro"/>
</dbReference>
<keyword evidence="1" id="KW-0732">Signal</keyword>
<reference evidence="3" key="1">
    <citation type="submission" date="2016-09" db="EMBL/GenBank/DDBJ databases">
        <authorList>
            <person name="Varghese N."/>
            <person name="Submissions S."/>
        </authorList>
    </citation>
    <scope>NUCLEOTIDE SEQUENCE [LARGE SCALE GENOMIC DNA]</scope>
    <source>
        <strain evidence="3">TNe-862</strain>
    </source>
</reference>
<sequence length="398" mass="41592">MSVTKITRQCATYGRRAAMVATIVSLASGAHAHARHDIPPFYTAAPQAISGLPGTLIRRETWTGKTPPHTHAWRILYRSTGLHGEPIAVSAVVAAPDGPAAAGGRPVVAWQHPTTGVVQACAPSLTPDALHTIMGLAAMLRRGYVVVATDYPGLGTPGPHPYLVVRSEGRAVLDAVRAASHIPEAHAGTRFATWGHSQGGHASLSAGLLARDYAPELHLVGVAAAAPATDLTSLIVGDPRDAGAAQLTAMVMTARNRVFGAPLDPLVPPADQPHVVQLASQCFAPLLDGKTQPPDKPVPPVTYRMLALPGDTQPWRGIEAGNSTGPVPADVPVYLAQGGADTTIPPAVTERYVRRLCDAGASVRYAMFTGVSHHFIGRDAVAWIAGRFAGQTPPNDCR</sequence>
<feature type="signal peptide" evidence="1">
    <location>
        <begin position="1"/>
        <end position="32"/>
    </location>
</feature>
<accession>A0A1G6MNJ1</accession>
<name>A0A1G6MNJ1_9BURK</name>
<keyword evidence="3" id="KW-1185">Reference proteome</keyword>
<evidence type="ECO:0000313" key="3">
    <source>
        <dbReference type="Proteomes" id="UP000198908"/>
    </source>
</evidence>
<protein>
    <submittedName>
        <fullName evidence="2">Secretory lipase</fullName>
    </submittedName>
</protein>
<dbReference type="PANTHER" id="PTHR34853">
    <property type="match status" value="1"/>
</dbReference>
<dbReference type="OrthoDB" id="9955at2"/>
<evidence type="ECO:0000256" key="1">
    <source>
        <dbReference type="SAM" id="SignalP"/>
    </source>
</evidence>
<dbReference type="Gene3D" id="3.40.50.1820">
    <property type="entry name" value="alpha/beta hydrolase"/>
    <property type="match status" value="2"/>
</dbReference>
<proteinExistence type="predicted"/>
<dbReference type="PIRSF" id="PIRSF029171">
    <property type="entry name" value="Esterase_LipA"/>
    <property type="match status" value="1"/>
</dbReference>
<dbReference type="EMBL" id="FMYQ01000008">
    <property type="protein sequence ID" value="SDC57041.1"/>
    <property type="molecule type" value="Genomic_DNA"/>
</dbReference>
<dbReference type="InterPro" id="IPR029058">
    <property type="entry name" value="AB_hydrolase_fold"/>
</dbReference>
<gene>
    <name evidence="2" type="ORF">SAMN05421548_10830</name>
</gene>
<feature type="chain" id="PRO_5011780863" evidence="1">
    <location>
        <begin position="33"/>
        <end position="398"/>
    </location>
</feature>
<dbReference type="PANTHER" id="PTHR34853:SF1">
    <property type="entry name" value="LIPASE 5"/>
    <property type="match status" value="1"/>
</dbReference>